<feature type="transmembrane region" description="Helical" evidence="1">
    <location>
        <begin position="354"/>
        <end position="373"/>
    </location>
</feature>
<keyword evidence="1" id="KW-1133">Transmembrane helix</keyword>
<name>A0A5E6NZ90_PSEFL</name>
<feature type="transmembrane region" description="Helical" evidence="1">
    <location>
        <begin position="80"/>
        <end position="108"/>
    </location>
</feature>
<protein>
    <recommendedName>
        <fullName evidence="5">Glycosyltransferase RgtA/B/C/D-like domain-containing protein</fullName>
    </recommendedName>
</protein>
<feature type="transmembrane region" description="Helical" evidence="1">
    <location>
        <begin position="288"/>
        <end position="309"/>
    </location>
</feature>
<proteinExistence type="predicted"/>
<gene>
    <name evidence="2" type="ORF">PS662_00042</name>
    <name evidence="3" type="ORF">PS662_03085</name>
</gene>
<evidence type="ECO:0000313" key="2">
    <source>
        <dbReference type="EMBL" id="VVM36139.1"/>
    </source>
</evidence>
<evidence type="ECO:0000313" key="3">
    <source>
        <dbReference type="EMBL" id="VVM95967.1"/>
    </source>
</evidence>
<feature type="transmembrane region" description="Helical" evidence="1">
    <location>
        <begin position="163"/>
        <end position="179"/>
    </location>
</feature>
<feature type="transmembrane region" description="Helical" evidence="1">
    <location>
        <begin position="385"/>
        <end position="401"/>
    </location>
</feature>
<feature type="transmembrane region" description="Helical" evidence="1">
    <location>
        <begin position="214"/>
        <end position="232"/>
    </location>
</feature>
<accession>A0A5E6NZ90</accession>
<feature type="transmembrane region" description="Helical" evidence="1">
    <location>
        <begin position="12"/>
        <end position="30"/>
    </location>
</feature>
<dbReference type="AlphaFoldDB" id="A0A5E6NZ90"/>
<dbReference type="EMBL" id="CABVHK010000001">
    <property type="protein sequence ID" value="VVM36139.1"/>
    <property type="molecule type" value="Genomic_DNA"/>
</dbReference>
<dbReference type="EMBL" id="CABVHK010000009">
    <property type="protein sequence ID" value="VVM95967.1"/>
    <property type="molecule type" value="Genomic_DNA"/>
</dbReference>
<reference evidence="2 4" key="1">
    <citation type="submission" date="2019-09" db="EMBL/GenBank/DDBJ databases">
        <authorList>
            <person name="Chandra G."/>
            <person name="Truman W A."/>
        </authorList>
    </citation>
    <scope>NUCLEOTIDE SEQUENCE [LARGE SCALE GENOMIC DNA]</scope>
    <source>
        <strain evidence="2">PS662</strain>
    </source>
</reference>
<feature type="transmembrane region" description="Helical" evidence="1">
    <location>
        <begin position="139"/>
        <end position="158"/>
    </location>
</feature>
<keyword evidence="1" id="KW-0812">Transmembrane</keyword>
<dbReference type="Proteomes" id="UP000326953">
    <property type="component" value="Unassembled WGS sequence"/>
</dbReference>
<organism evidence="2 4">
    <name type="scientific">Pseudomonas fluorescens</name>
    <dbReference type="NCBI Taxonomy" id="294"/>
    <lineage>
        <taxon>Bacteria</taxon>
        <taxon>Pseudomonadati</taxon>
        <taxon>Pseudomonadota</taxon>
        <taxon>Gammaproteobacteria</taxon>
        <taxon>Pseudomonadales</taxon>
        <taxon>Pseudomonadaceae</taxon>
        <taxon>Pseudomonas</taxon>
    </lineage>
</organism>
<feature type="transmembrane region" description="Helical" evidence="1">
    <location>
        <begin position="185"/>
        <end position="202"/>
    </location>
</feature>
<evidence type="ECO:0000313" key="4">
    <source>
        <dbReference type="Proteomes" id="UP000326953"/>
    </source>
</evidence>
<keyword evidence="1" id="KW-0472">Membrane</keyword>
<evidence type="ECO:0008006" key="5">
    <source>
        <dbReference type="Google" id="ProtNLM"/>
    </source>
</evidence>
<evidence type="ECO:0000256" key="1">
    <source>
        <dbReference type="SAM" id="Phobius"/>
    </source>
</evidence>
<sequence length="547" mass="60961">MRLKFRQLKLTENVFVCGAILAFVVFGFIWNKRYQFLGWDEFSHWALVAKYLIAENRLFTADSQIMFLAYPPGTALFQYYFAQVMGAADGTILFAHMSLLAAAVLALVSNSARKPLVAISILMVCFVVIYGLGYDIYEIYVDLILGALLGAAVAILLAKKSDIRGYLIVIPMLMFLPLVKHVGFAFALVGLGAMVVAAVFDCRTLPSRQQRIRIAACVFAAIAGVAFTQLSWHSYYLSLGVTDPYARVMTISNVLEFFINPTSDKHVAVWAEFWQRILPADASSGVSLISPALEALILVVLTGIHVWLLPTAIRVRQLFIFSIVAAGLVAFSCLLLLSYGFYFSDYESVRLASFERYFGSYLLAWGFALAGAAGQQIAVMQRSRLVSFVMLPLLLMVFVLIPKVHAAFFTDEGKARHQELSGLRDISRQLSIDIRSVAKPNQKTYFIDPYSTGYTFFMFRYEMAPMVINTKCWVLRVPVSKDDIYACDLPLDAALDGYDFLALGKVDAEFWVRYGSWFAPADQGISPASFAVARDGGTLRLKRLKSE</sequence>
<feature type="transmembrane region" description="Helical" evidence="1">
    <location>
        <begin position="318"/>
        <end position="342"/>
    </location>
</feature>
<feature type="transmembrane region" description="Helical" evidence="1">
    <location>
        <begin position="115"/>
        <end position="133"/>
    </location>
</feature>